<dbReference type="RefSeq" id="WP_023222278.1">
    <property type="nucleotide sequence ID" value="NZ_CP075140.1"/>
</dbReference>
<dbReference type="EMBL" id="RNKS01000084">
    <property type="protein sequence ID" value="MGD31653.1"/>
    <property type="molecule type" value="Genomic_DNA"/>
</dbReference>
<dbReference type="EMBL" id="MLTE01000012">
    <property type="protein sequence ID" value="OHJ50571.1"/>
    <property type="molecule type" value="Genomic_DNA"/>
</dbReference>
<dbReference type="EMBL" id="AAACVH010000062">
    <property type="protein sequence ID" value="EAA8668056.1"/>
    <property type="molecule type" value="Genomic_DNA"/>
</dbReference>
<comment type="caution">
    <text evidence="7">The sequence shown here is derived from an EMBL/GenBank/DDBJ whole genome shotgun (WGS) entry which is preliminary data.</text>
</comment>
<dbReference type="EMBL" id="RVIJ01000073">
    <property type="protein sequence ID" value="MLW03894.1"/>
    <property type="molecule type" value="Genomic_DNA"/>
</dbReference>
<dbReference type="EMBL" id="RUTY01000050">
    <property type="protein sequence ID" value="MLE33397.1"/>
    <property type="molecule type" value="Genomic_DNA"/>
</dbReference>
<dbReference type="Proteomes" id="UP000839530">
    <property type="component" value="Unassembled WGS sequence"/>
</dbReference>
<dbReference type="EMBL" id="RSMR01000033">
    <property type="protein sequence ID" value="MIK94255.1"/>
    <property type="molecule type" value="Genomic_DNA"/>
</dbReference>
<evidence type="ECO:0000313" key="2">
    <source>
        <dbReference type="EMBL" id="MGD31653.1"/>
    </source>
</evidence>
<evidence type="ECO:0000313" key="3">
    <source>
        <dbReference type="EMBL" id="MIK94255.1"/>
    </source>
</evidence>
<sequence>MTFLFNVIFRFLHMLMLLLPLQSAVKPWLRQMAEDVLLMKRVAADVQLAGEVFRQKSRGASGQIPGADLFVEHTLFYAAHRLGWGFFNGLQSRWPEWIIHRLEYRGATLGQEFWCEGRSSGFRDAYDESKMTPSSEEVCIVIADR</sequence>
<organism evidence="7">
    <name type="scientific">Salmonella enterica</name>
    <name type="common">Salmonella choleraesuis</name>
    <dbReference type="NCBI Taxonomy" id="28901"/>
    <lineage>
        <taxon>Bacteria</taxon>
        <taxon>Pseudomonadati</taxon>
        <taxon>Pseudomonadota</taxon>
        <taxon>Gammaproteobacteria</taxon>
        <taxon>Enterobacterales</taxon>
        <taxon>Enterobacteriaceae</taxon>
        <taxon>Salmonella</taxon>
    </lineage>
</organism>
<proteinExistence type="predicted"/>
<dbReference type="AlphaFoldDB" id="A0A3F3IVK3"/>
<dbReference type="Proteomes" id="UP000885317">
    <property type="component" value="Unassembled WGS sequence"/>
</dbReference>
<dbReference type="Proteomes" id="UP000839834">
    <property type="component" value="Unassembled WGS sequence"/>
</dbReference>
<evidence type="ECO:0000313" key="1">
    <source>
        <dbReference type="EMBL" id="EAA8668056.1"/>
    </source>
</evidence>
<evidence type="ECO:0000313" key="4">
    <source>
        <dbReference type="EMBL" id="MIV44520.1"/>
    </source>
</evidence>
<evidence type="ECO:0000313" key="6">
    <source>
        <dbReference type="EMBL" id="MLW03894.1"/>
    </source>
</evidence>
<dbReference type="Proteomes" id="UP000885283">
    <property type="component" value="Unassembled WGS sequence"/>
</dbReference>
<dbReference type="Proteomes" id="UP000866740">
    <property type="component" value="Unassembled WGS sequence"/>
</dbReference>
<protein>
    <submittedName>
        <fullName evidence="7">Uncharacterized protein</fullName>
    </submittedName>
</protein>
<gene>
    <name evidence="4" type="ORF">A7E06_13515</name>
    <name evidence="7" type="ORF">A7S51_17575</name>
    <name evidence="6" type="ORF">EAK82_27810</name>
    <name evidence="5" type="ORF">EBH50_26585</name>
    <name evidence="2" type="ORF">EE393_22500</name>
    <name evidence="3" type="ORF">KO51_22745</name>
    <name evidence="1" type="ORF">NL99_24590</name>
</gene>
<evidence type="ECO:0000313" key="5">
    <source>
        <dbReference type="EMBL" id="MLE33397.1"/>
    </source>
</evidence>
<dbReference type="Proteomes" id="UP000885336">
    <property type="component" value="Unassembled WGS sequence"/>
</dbReference>
<accession>A0A3F3IVK3</accession>
<name>A0A3F3IVK3_SALER</name>
<reference evidence="5" key="3">
    <citation type="submission" date="2018-10" db="EMBL/GenBank/DDBJ databases">
        <authorList>
            <consortium name="PulseNet: The National Subtyping Network for Foodborne Disease Surveillance"/>
            <person name="Tarr C.L."/>
            <person name="Trees E."/>
            <person name="Katz L.S."/>
            <person name="Carleton-Romer H.A."/>
            <person name="Stroika S."/>
            <person name="Kucerova Z."/>
            <person name="Roache K.F."/>
            <person name="Sabol A.L."/>
            <person name="Besser J."/>
            <person name="Gerner-Smidt P."/>
        </authorList>
    </citation>
    <scope>NUCLEOTIDE SEQUENCE [LARGE SCALE GENOMIC DNA]</scope>
    <source>
        <strain evidence="6">PNUSAS038541</strain>
        <strain evidence="5">PNUSAS056479</strain>
        <strain evidence="2">PNUSAS058450</strain>
    </source>
</reference>
<reference evidence="1" key="2">
    <citation type="submission" date="2018-08" db="EMBL/GenBank/DDBJ databases">
        <authorList>
            <consortium name="GenomeTrakr network: Whole genome sequencing for foodborne pathogen traceback"/>
        </authorList>
    </citation>
    <scope>NUCLEOTIDE SEQUENCE [LARGE SCALE GENOMIC DNA]</scope>
    <source>
        <strain evidence="4">CFSAN048114</strain>
        <strain evidence="3">FLUFL-1338</strain>
        <strain evidence="1">FLUFL-367</strain>
    </source>
</reference>
<dbReference type="EMBL" id="RSUV01000009">
    <property type="protein sequence ID" value="MIV44520.1"/>
    <property type="molecule type" value="Genomic_DNA"/>
</dbReference>
<dbReference type="Proteomes" id="UP000885392">
    <property type="component" value="Unassembled WGS sequence"/>
</dbReference>
<evidence type="ECO:0000313" key="7">
    <source>
        <dbReference type="EMBL" id="OHJ50571.1"/>
    </source>
</evidence>
<reference evidence="7" key="1">
    <citation type="submission" date="2016-09" db="EMBL/GenBank/DDBJ databases">
        <title>Whole genome sequencing of Salmonella enterica.</title>
        <authorList>
            <person name="Bell R."/>
        </authorList>
    </citation>
    <scope>NUCLEOTIDE SEQUENCE [LARGE SCALE GENOMIC DNA]</scope>
    <source>
        <strain evidence="7">CFSAN044929</strain>
    </source>
</reference>